<feature type="region of interest" description="Disordered" evidence="1">
    <location>
        <begin position="127"/>
        <end position="222"/>
    </location>
</feature>
<dbReference type="VEuPathDB" id="FungiDB:SPSK_09754"/>
<reference evidence="2 3" key="1">
    <citation type="journal article" date="2014" name="BMC Genomics">
        <title>Comparative genomics of the major fungal agents of human and animal Sporotrichosis: Sporothrix schenckii and Sporothrix brasiliensis.</title>
        <authorList>
            <person name="Teixeira M.M."/>
            <person name="de Almeida L.G."/>
            <person name="Kubitschek-Barreira P."/>
            <person name="Alves F.L."/>
            <person name="Kioshima E.S."/>
            <person name="Abadio A.K."/>
            <person name="Fernandes L."/>
            <person name="Derengowski L.S."/>
            <person name="Ferreira K.S."/>
            <person name="Souza R.C."/>
            <person name="Ruiz J.C."/>
            <person name="de Andrade N.C."/>
            <person name="Paes H.C."/>
            <person name="Nicola A.M."/>
            <person name="Albuquerque P."/>
            <person name="Gerber A.L."/>
            <person name="Martins V.P."/>
            <person name="Peconick L.D."/>
            <person name="Neto A.V."/>
            <person name="Chaucanez C.B."/>
            <person name="Silva P.A."/>
            <person name="Cunha O.L."/>
            <person name="de Oliveira F.F."/>
            <person name="dos Santos T.C."/>
            <person name="Barros A.L."/>
            <person name="Soares M.A."/>
            <person name="de Oliveira L.M."/>
            <person name="Marini M.M."/>
            <person name="Villalobos-Duno H."/>
            <person name="Cunha M.M."/>
            <person name="de Hoog S."/>
            <person name="da Silveira J.F."/>
            <person name="Henrissat B."/>
            <person name="Nino-Vega G.A."/>
            <person name="Cisalpino P.S."/>
            <person name="Mora-Montes H.M."/>
            <person name="Almeida S.R."/>
            <person name="Stajich J.E."/>
            <person name="Lopes-Bezerra L.M."/>
            <person name="Vasconcelos A.T."/>
            <person name="Felipe M.S."/>
        </authorList>
    </citation>
    <scope>NUCLEOTIDE SEQUENCE [LARGE SCALE GENOMIC DNA]</scope>
    <source>
        <strain evidence="2 3">1099-18</strain>
    </source>
</reference>
<feature type="compositionally biased region" description="Polar residues" evidence="1">
    <location>
        <begin position="1"/>
        <end position="18"/>
    </location>
</feature>
<accession>A0A0F2M7Y0</accession>
<feature type="compositionally biased region" description="Low complexity" evidence="1">
    <location>
        <begin position="173"/>
        <end position="192"/>
    </location>
</feature>
<evidence type="ECO:0000256" key="1">
    <source>
        <dbReference type="SAM" id="MobiDB-lite"/>
    </source>
</evidence>
<comment type="caution">
    <text evidence="2">The sequence shown here is derived from an EMBL/GenBank/DDBJ whole genome shotgun (WGS) entry which is preliminary data.</text>
</comment>
<dbReference type="Proteomes" id="UP000033710">
    <property type="component" value="Unassembled WGS sequence"/>
</dbReference>
<feature type="region of interest" description="Disordered" evidence="1">
    <location>
        <begin position="48"/>
        <end position="74"/>
    </location>
</feature>
<reference evidence="2 3" key="2">
    <citation type="journal article" date="2015" name="Eukaryot. Cell">
        <title>Asexual propagation of a virulent clone complex in a human and feline outbreak of sporotrichosis.</title>
        <authorList>
            <person name="Teixeira Mde M."/>
            <person name="Rodrigues A.M."/>
            <person name="Tsui C.K."/>
            <person name="de Almeida L.G."/>
            <person name="Van Diepeningen A.D."/>
            <person name="van den Ende B.G."/>
            <person name="Fernandes G.F."/>
            <person name="Kano R."/>
            <person name="Hamelin R.C."/>
            <person name="Lopes-Bezerra L.M."/>
            <person name="Vasconcelos A.T."/>
            <person name="de Hoog S."/>
            <person name="de Camargo Z.P."/>
            <person name="Felipe M.S."/>
        </authorList>
    </citation>
    <scope>NUCLEOTIDE SEQUENCE [LARGE SCALE GENOMIC DNA]</scope>
    <source>
        <strain evidence="2 3">1099-18</strain>
    </source>
</reference>
<name>A0A0F2M7Y0_SPOSC</name>
<dbReference type="GeneID" id="27671601"/>
<organism evidence="2 3">
    <name type="scientific">Sporothrix schenckii 1099-18</name>
    <dbReference type="NCBI Taxonomy" id="1397361"/>
    <lineage>
        <taxon>Eukaryota</taxon>
        <taxon>Fungi</taxon>
        <taxon>Dikarya</taxon>
        <taxon>Ascomycota</taxon>
        <taxon>Pezizomycotina</taxon>
        <taxon>Sordariomycetes</taxon>
        <taxon>Sordariomycetidae</taxon>
        <taxon>Ophiostomatales</taxon>
        <taxon>Ophiostomataceae</taxon>
        <taxon>Sporothrix</taxon>
    </lineage>
</organism>
<dbReference type="AlphaFoldDB" id="A0A0F2M7Y0"/>
<protein>
    <submittedName>
        <fullName evidence="2">Uncharacterized protein</fullName>
    </submittedName>
</protein>
<dbReference type="EMBL" id="AXCR01000007">
    <property type="protein sequence ID" value="KJR85798.1"/>
    <property type="molecule type" value="Genomic_DNA"/>
</dbReference>
<dbReference type="KEGG" id="ssck:SPSK_09754"/>
<dbReference type="RefSeq" id="XP_016588474.1">
    <property type="nucleotide sequence ID" value="XM_016736324.1"/>
</dbReference>
<feature type="compositionally biased region" description="Low complexity" evidence="1">
    <location>
        <begin position="210"/>
        <end position="222"/>
    </location>
</feature>
<proteinExistence type="predicted"/>
<evidence type="ECO:0000313" key="2">
    <source>
        <dbReference type="EMBL" id="KJR85798.1"/>
    </source>
</evidence>
<gene>
    <name evidence="2" type="ORF">SPSK_09754</name>
</gene>
<feature type="region of interest" description="Disordered" evidence="1">
    <location>
        <begin position="1"/>
        <end position="23"/>
    </location>
</feature>
<evidence type="ECO:0000313" key="3">
    <source>
        <dbReference type="Proteomes" id="UP000033710"/>
    </source>
</evidence>
<sequence>MASNTLAEEAISSDTTEPGESPLITTVGHFADVKNVVNTIQPVATGPCEGYTPKTNEDPTTEICDRNSDADTSTSTNIVANTVSVPGTNTHTVAETASDPNPGTDPNQTIAALLEIATRHYRYALQRDQRIRSSPTPSRHAGAGVNNSHTTNSRRRSPKSQYVDGTPHTFEIPTAARTAAGTAPRPGATALPRPDPPSAAVATWHSPATGQAGRAAQGQPRD</sequence>